<dbReference type="Pfam" id="PF00290">
    <property type="entry name" value="Trp_syntA"/>
    <property type="match status" value="1"/>
</dbReference>
<keyword evidence="7 9" id="KW-0456">Lyase</keyword>
<feature type="active site" description="Proton acceptor" evidence="9">
    <location>
        <position position="78"/>
    </location>
</feature>
<dbReference type="EMBL" id="CP058560">
    <property type="protein sequence ID" value="QUH23647.1"/>
    <property type="molecule type" value="Genomic_DNA"/>
</dbReference>
<evidence type="ECO:0000256" key="8">
    <source>
        <dbReference type="ARBA" id="ARBA00049047"/>
    </source>
</evidence>
<evidence type="ECO:0000256" key="3">
    <source>
        <dbReference type="ARBA" id="ARBA00011270"/>
    </source>
</evidence>
<keyword evidence="5 9" id="KW-0822">Tryptophan biosynthesis</keyword>
<dbReference type="OrthoDB" id="25658at2157"/>
<keyword evidence="6 9" id="KW-0057">Aromatic amino acid biosynthesis</keyword>
<gene>
    <name evidence="9 11" type="primary">trpA</name>
    <name evidence="11" type="ORF">HYG87_07665</name>
</gene>
<evidence type="ECO:0000256" key="9">
    <source>
        <dbReference type="HAMAP-Rule" id="MF_00131"/>
    </source>
</evidence>
<protein>
    <recommendedName>
        <fullName evidence="9">Tryptophan synthase alpha chain</fullName>
        <ecNumber evidence="9">4.2.1.20</ecNumber>
    </recommendedName>
</protein>
<dbReference type="GeneID" id="64820632"/>
<dbReference type="InterPro" id="IPR002028">
    <property type="entry name" value="Trp_synthase_suA"/>
</dbReference>
<reference evidence="11" key="1">
    <citation type="submission" date="2020-07" db="EMBL/GenBank/DDBJ databases">
        <title>Methanobacterium. sp. MethCan genome.</title>
        <authorList>
            <person name="Postec A."/>
            <person name="Quemeneur M."/>
        </authorList>
    </citation>
    <scope>NUCLEOTIDE SEQUENCE</scope>
    <source>
        <strain evidence="11">MethCAN</strain>
    </source>
</reference>
<keyword evidence="12" id="KW-1185">Reference proteome</keyword>
<name>A0A8T8K6J1_9EURY</name>
<dbReference type="GO" id="GO:0004834">
    <property type="term" value="F:tryptophan synthase activity"/>
    <property type="evidence" value="ECO:0007669"/>
    <property type="project" value="UniProtKB-UniRule"/>
</dbReference>
<dbReference type="InterPro" id="IPR018204">
    <property type="entry name" value="Trp_synthase_alpha_AS"/>
</dbReference>
<dbReference type="CDD" id="cd04724">
    <property type="entry name" value="Tryptophan_synthase_alpha"/>
    <property type="match status" value="1"/>
</dbReference>
<dbReference type="AlphaFoldDB" id="A0A8T8K6J1"/>
<organism evidence="11 12">
    <name type="scientific">Methanobacterium alkalithermotolerans</name>
    <dbReference type="NCBI Taxonomy" id="2731220"/>
    <lineage>
        <taxon>Archaea</taxon>
        <taxon>Methanobacteriati</taxon>
        <taxon>Methanobacteriota</taxon>
        <taxon>Methanomada group</taxon>
        <taxon>Methanobacteria</taxon>
        <taxon>Methanobacteriales</taxon>
        <taxon>Methanobacteriaceae</taxon>
        <taxon>Methanobacterium</taxon>
    </lineage>
</organism>
<evidence type="ECO:0000313" key="11">
    <source>
        <dbReference type="EMBL" id="QUH23647.1"/>
    </source>
</evidence>
<feature type="active site" description="Proton acceptor" evidence="9">
    <location>
        <position position="67"/>
    </location>
</feature>
<dbReference type="PROSITE" id="PS00167">
    <property type="entry name" value="TRP_SYNTHASE_ALPHA"/>
    <property type="match status" value="1"/>
</dbReference>
<dbReference type="InterPro" id="IPR011060">
    <property type="entry name" value="RibuloseP-bd_barrel"/>
</dbReference>
<comment type="function">
    <text evidence="1 9">The alpha subunit is responsible for the aldol cleavage of indoleglycerol phosphate to indole and glyceraldehyde 3-phosphate.</text>
</comment>
<dbReference type="KEGG" id="meme:HYG87_07665"/>
<dbReference type="FunFam" id="3.20.20.70:FF:000037">
    <property type="entry name" value="Tryptophan synthase alpha chain"/>
    <property type="match status" value="1"/>
</dbReference>
<evidence type="ECO:0000256" key="1">
    <source>
        <dbReference type="ARBA" id="ARBA00003365"/>
    </source>
</evidence>
<dbReference type="Gene3D" id="3.20.20.70">
    <property type="entry name" value="Aldolase class I"/>
    <property type="match status" value="1"/>
</dbReference>
<evidence type="ECO:0000256" key="2">
    <source>
        <dbReference type="ARBA" id="ARBA00004733"/>
    </source>
</evidence>
<evidence type="ECO:0000256" key="5">
    <source>
        <dbReference type="ARBA" id="ARBA00022822"/>
    </source>
</evidence>
<comment type="subunit">
    <text evidence="3 9">Tetramer of two alpha and two beta chains.</text>
</comment>
<dbReference type="NCBIfam" id="TIGR00262">
    <property type="entry name" value="trpA"/>
    <property type="match status" value="1"/>
</dbReference>
<dbReference type="EC" id="4.2.1.20" evidence="9"/>
<dbReference type="GO" id="GO:0005829">
    <property type="term" value="C:cytosol"/>
    <property type="evidence" value="ECO:0007669"/>
    <property type="project" value="TreeGrafter"/>
</dbReference>
<keyword evidence="4 9" id="KW-0028">Amino-acid biosynthesis</keyword>
<comment type="pathway">
    <text evidence="2 9">Amino-acid biosynthesis; L-tryptophan biosynthesis; L-tryptophan from chorismate: step 5/5.</text>
</comment>
<dbReference type="RefSeq" id="WP_211532603.1">
    <property type="nucleotide sequence ID" value="NZ_CP058560.1"/>
</dbReference>
<evidence type="ECO:0000256" key="6">
    <source>
        <dbReference type="ARBA" id="ARBA00023141"/>
    </source>
</evidence>
<evidence type="ECO:0000256" key="10">
    <source>
        <dbReference type="RuleBase" id="RU003662"/>
    </source>
</evidence>
<dbReference type="HAMAP" id="MF_00131">
    <property type="entry name" value="Trp_synth_alpha"/>
    <property type="match status" value="1"/>
</dbReference>
<evidence type="ECO:0000256" key="4">
    <source>
        <dbReference type="ARBA" id="ARBA00022605"/>
    </source>
</evidence>
<accession>A0A8T8K6J1</accession>
<proteinExistence type="inferred from homology"/>
<evidence type="ECO:0000256" key="7">
    <source>
        <dbReference type="ARBA" id="ARBA00023239"/>
    </source>
</evidence>
<sequence>MNLKKEKQPPEEINSSEKLETYDEMFKRLKKNKKGAFVPFIVAGDPDFETSLDIVKTLLESGADALEIGFAFSDPVADGPTIQESDLRALASGMNTQKSFEFIKRIREFTSIPIGLLVYYNLIYKKGVDEFYKEAKKCGVTSILSADLPPEEAEEALQAAKKYNINQIFLVAPTTQKNRLDKICQIASGFIYLVSVMGVTGARKKVQNSTVELIKRIRNSSDLPVMVGFGISKPSHVKDVIQAGAQGAIVGSAIIEIISKNLDKPGVMLPEIKKDISKMNEATQGSD</sequence>
<comment type="similarity">
    <text evidence="9 10">Belongs to the TrpA family.</text>
</comment>
<dbReference type="PANTHER" id="PTHR43406">
    <property type="entry name" value="TRYPTOPHAN SYNTHASE, ALPHA CHAIN"/>
    <property type="match status" value="1"/>
</dbReference>
<dbReference type="SUPFAM" id="SSF51366">
    <property type="entry name" value="Ribulose-phoshate binding barrel"/>
    <property type="match status" value="1"/>
</dbReference>
<dbReference type="PANTHER" id="PTHR43406:SF1">
    <property type="entry name" value="TRYPTOPHAN SYNTHASE ALPHA CHAIN, CHLOROPLASTIC"/>
    <property type="match status" value="1"/>
</dbReference>
<dbReference type="InterPro" id="IPR013785">
    <property type="entry name" value="Aldolase_TIM"/>
</dbReference>
<comment type="catalytic activity">
    <reaction evidence="8 9">
        <text>(1S,2R)-1-C-(indol-3-yl)glycerol 3-phosphate + L-serine = D-glyceraldehyde 3-phosphate + L-tryptophan + H2O</text>
        <dbReference type="Rhea" id="RHEA:10532"/>
        <dbReference type="ChEBI" id="CHEBI:15377"/>
        <dbReference type="ChEBI" id="CHEBI:33384"/>
        <dbReference type="ChEBI" id="CHEBI:57912"/>
        <dbReference type="ChEBI" id="CHEBI:58866"/>
        <dbReference type="ChEBI" id="CHEBI:59776"/>
        <dbReference type="EC" id="4.2.1.20"/>
    </reaction>
</comment>
<dbReference type="Proteomes" id="UP000681041">
    <property type="component" value="Chromosome"/>
</dbReference>
<evidence type="ECO:0000313" key="12">
    <source>
        <dbReference type="Proteomes" id="UP000681041"/>
    </source>
</evidence>